<feature type="non-terminal residue" evidence="2">
    <location>
        <position position="306"/>
    </location>
</feature>
<name>A0A9N7NDQ7_STRHE</name>
<comment type="caution">
    <text evidence="2">The sequence shown here is derived from an EMBL/GenBank/DDBJ whole genome shotgun (WGS) entry which is preliminary data.</text>
</comment>
<organism evidence="2 3">
    <name type="scientific">Striga hermonthica</name>
    <name type="common">Purple witchweed</name>
    <name type="synonym">Buchnera hermonthica</name>
    <dbReference type="NCBI Taxonomy" id="68872"/>
    <lineage>
        <taxon>Eukaryota</taxon>
        <taxon>Viridiplantae</taxon>
        <taxon>Streptophyta</taxon>
        <taxon>Embryophyta</taxon>
        <taxon>Tracheophyta</taxon>
        <taxon>Spermatophyta</taxon>
        <taxon>Magnoliopsida</taxon>
        <taxon>eudicotyledons</taxon>
        <taxon>Gunneridae</taxon>
        <taxon>Pentapetalae</taxon>
        <taxon>asterids</taxon>
        <taxon>lamiids</taxon>
        <taxon>Lamiales</taxon>
        <taxon>Orobanchaceae</taxon>
        <taxon>Buchnereae</taxon>
        <taxon>Striga</taxon>
    </lineage>
</organism>
<keyword evidence="3" id="KW-1185">Reference proteome</keyword>
<evidence type="ECO:0000313" key="3">
    <source>
        <dbReference type="Proteomes" id="UP001153555"/>
    </source>
</evidence>
<gene>
    <name evidence="2" type="ORF">SHERM_02139</name>
</gene>
<evidence type="ECO:0000313" key="2">
    <source>
        <dbReference type="EMBL" id="CAA0826946.1"/>
    </source>
</evidence>
<reference evidence="2" key="1">
    <citation type="submission" date="2019-12" db="EMBL/GenBank/DDBJ databases">
        <authorList>
            <person name="Scholes J."/>
        </authorList>
    </citation>
    <scope>NUCLEOTIDE SEQUENCE</scope>
</reference>
<feature type="compositionally biased region" description="Basic and acidic residues" evidence="1">
    <location>
        <begin position="72"/>
        <end position="84"/>
    </location>
</feature>
<protein>
    <submittedName>
        <fullName evidence="2">Uncharacterized protein</fullName>
    </submittedName>
</protein>
<dbReference type="Proteomes" id="UP001153555">
    <property type="component" value="Unassembled WGS sequence"/>
</dbReference>
<dbReference type="EMBL" id="CACSLK010027624">
    <property type="protein sequence ID" value="CAA0826946.1"/>
    <property type="molecule type" value="Genomic_DNA"/>
</dbReference>
<feature type="compositionally biased region" description="Basic and acidic residues" evidence="1">
    <location>
        <begin position="35"/>
        <end position="48"/>
    </location>
</feature>
<dbReference type="AlphaFoldDB" id="A0A9N7NDQ7"/>
<sequence length="306" mass="34502">PHPHSVQKKPAQQEAVAKDLAQTSLIDMGIQSQETPHHERQRKSDDPNHTNPIPFFQKGNQQIDNDDSEQQTCHHYDLGYEHSKGNQKPTNETRKETNHKESHMVCELDTAKARTCILESGVKLAKQDELENAQTIEFLRTELFSTQKLLAERTQEIVLLKNEVDWMMNEHASMESKLKANSVELNRTTEVVRKLNKEKADLNELLSLGRQHGDLTGIGYTGREDIPQCSTGSSNAKHTRLGFGDKPGVGGLNLHGRPSRNVFDRFVKSTVSKPPSPQSPLKVHSPKQKSVIKTHHNFVTICHYCG</sequence>
<proteinExistence type="predicted"/>
<feature type="compositionally biased region" description="Polar residues" evidence="1">
    <location>
        <begin position="21"/>
        <end position="34"/>
    </location>
</feature>
<evidence type="ECO:0000256" key="1">
    <source>
        <dbReference type="SAM" id="MobiDB-lite"/>
    </source>
</evidence>
<feature type="region of interest" description="Disordered" evidence="1">
    <location>
        <begin position="1"/>
        <end position="102"/>
    </location>
</feature>
<accession>A0A9N7NDQ7</accession>
<feature type="compositionally biased region" description="Basic and acidic residues" evidence="1">
    <location>
        <begin position="91"/>
        <end position="102"/>
    </location>
</feature>
<feature type="non-terminal residue" evidence="2">
    <location>
        <position position="1"/>
    </location>
</feature>
<feature type="region of interest" description="Disordered" evidence="1">
    <location>
        <begin position="270"/>
        <end position="289"/>
    </location>
</feature>